<gene>
    <name evidence="2" type="ORF">RSOLAG1IB_08487</name>
</gene>
<protein>
    <submittedName>
        <fullName evidence="2">Uncharacterized protein</fullName>
    </submittedName>
</protein>
<keyword evidence="3" id="KW-1185">Reference proteome</keyword>
<accession>A0A0B7FHZ5</accession>
<dbReference type="STRING" id="1108050.A0A0B7FHZ5"/>
<evidence type="ECO:0000256" key="1">
    <source>
        <dbReference type="SAM" id="MobiDB-lite"/>
    </source>
</evidence>
<feature type="compositionally biased region" description="Low complexity" evidence="1">
    <location>
        <begin position="428"/>
        <end position="444"/>
    </location>
</feature>
<organism evidence="2 3">
    <name type="scientific">Thanatephorus cucumeris (strain AG1-IB / isolate 7/3/14)</name>
    <name type="common">Lettuce bottom rot fungus</name>
    <name type="synonym">Rhizoctonia solani</name>
    <dbReference type="NCBI Taxonomy" id="1108050"/>
    <lineage>
        <taxon>Eukaryota</taxon>
        <taxon>Fungi</taxon>
        <taxon>Dikarya</taxon>
        <taxon>Basidiomycota</taxon>
        <taxon>Agaricomycotina</taxon>
        <taxon>Agaricomycetes</taxon>
        <taxon>Cantharellales</taxon>
        <taxon>Ceratobasidiaceae</taxon>
        <taxon>Rhizoctonia</taxon>
        <taxon>Rhizoctonia solani AG-1</taxon>
    </lineage>
</organism>
<evidence type="ECO:0000313" key="3">
    <source>
        <dbReference type="Proteomes" id="UP000059188"/>
    </source>
</evidence>
<reference evidence="2 3" key="1">
    <citation type="submission" date="2014-11" db="EMBL/GenBank/DDBJ databases">
        <authorList>
            <person name="Wibberg Daniel"/>
        </authorList>
    </citation>
    <scope>NUCLEOTIDE SEQUENCE [LARGE SCALE GENOMIC DNA]</scope>
    <source>
        <strain evidence="2">Rhizoctonia solani AG1-IB 7/3/14</strain>
    </source>
</reference>
<evidence type="ECO:0000313" key="2">
    <source>
        <dbReference type="EMBL" id="CEL57275.1"/>
    </source>
</evidence>
<sequence length="626" mass="68073">MNSLQLAPYNESMRLGQGYNSFLQLPRVHRAVIVDPKSVTVDKAPSTNGVAQVVSYSSRLVSKLSEVTRTMNITSGASIKAGAVTISGNQTSIDETKFSAADINAVISVKVINQTMRLSDNPQFNVIRGVGDEQKFHQVYGDSYISGFIEGGEFHSIVSIRVLNSSRKEQIISSLKRKLGNTDPKSFTITSNKTSTFASEMKETETSIFVNWCGGGQIKSETQPWSLDTVFNAASAFPNRVALNPQRCWAILTRYPHNLSFHSSALKSIPIRNYANVNPYAADLLDDYMEYKANLLNIKSVLDEPIGYVLGPGSQPVDVRTEALLAARRKMKEQMGKIVDEIELLNNNPSSLSVVMKNSTIESAEVWATRLPKRKTGQSTVTGSPASAQAGAANISGLLKMFNFANDAARKAVEDLIANPEPTPDPTATPSASASLPTLTTESAQSTMTTAEKTFVNSPENRRTYGTSYFFDKPGGTPDRSLNFNDAETIQGAVRAGWPTEVTLQMVAWGTSNLLGLCRVGYTQLNLSHGGSENAIGQPVLTLRLGDGERVVRIKIGFGREVNRVKGVKFIEVWVTPQGHRALGEETGCETFVDCSVPDGFLGLKGFYGYEQPGKVIERIGAIWGK</sequence>
<dbReference type="AlphaFoldDB" id="A0A0B7FHZ5"/>
<dbReference type="OrthoDB" id="3231004at2759"/>
<feature type="region of interest" description="Disordered" evidence="1">
    <location>
        <begin position="418"/>
        <end position="450"/>
    </location>
</feature>
<name>A0A0B7FHZ5_THACB</name>
<dbReference type="EMBL" id="LN679128">
    <property type="protein sequence ID" value="CEL57275.1"/>
    <property type="molecule type" value="Genomic_DNA"/>
</dbReference>
<proteinExistence type="predicted"/>
<dbReference type="Proteomes" id="UP000059188">
    <property type="component" value="Unassembled WGS sequence"/>
</dbReference>